<dbReference type="GO" id="GO:0005737">
    <property type="term" value="C:cytoplasm"/>
    <property type="evidence" value="ECO:0007669"/>
    <property type="project" value="TreeGrafter"/>
</dbReference>
<reference evidence="2 3" key="1">
    <citation type="submission" date="2018-12" db="EMBL/GenBank/DDBJ databases">
        <title>Flammeovirga pectinis sp. nov., isolated from the gut of the Korean scallop, Patinopecten yessoensis.</title>
        <authorList>
            <person name="Bae J.-W."/>
            <person name="Jeong Y.-S."/>
            <person name="Kang W."/>
        </authorList>
    </citation>
    <scope>NUCLEOTIDE SEQUENCE [LARGE SCALE GENOMIC DNA]</scope>
    <source>
        <strain evidence="2 3">L12M1</strain>
    </source>
</reference>
<organism evidence="2 3">
    <name type="scientific">Flammeovirga pectinis</name>
    <dbReference type="NCBI Taxonomy" id="2494373"/>
    <lineage>
        <taxon>Bacteria</taxon>
        <taxon>Pseudomonadati</taxon>
        <taxon>Bacteroidota</taxon>
        <taxon>Cytophagia</taxon>
        <taxon>Cytophagales</taxon>
        <taxon>Flammeovirgaceae</taxon>
        <taxon>Flammeovirga</taxon>
    </lineage>
</organism>
<dbReference type="PIRSF" id="PIRSF038896">
    <property type="entry name" value="NAPE-PLD"/>
    <property type="match status" value="1"/>
</dbReference>
<keyword evidence="2" id="KW-0378">Hydrolase</keyword>
<evidence type="ECO:0000259" key="1">
    <source>
        <dbReference type="Pfam" id="PF12706"/>
    </source>
</evidence>
<dbReference type="Pfam" id="PF12706">
    <property type="entry name" value="Lactamase_B_2"/>
    <property type="match status" value="1"/>
</dbReference>
<dbReference type="EMBL" id="CP034562">
    <property type="protein sequence ID" value="AZQ64576.1"/>
    <property type="molecule type" value="Genomic_DNA"/>
</dbReference>
<keyword evidence="3" id="KW-1185">Reference proteome</keyword>
<dbReference type="AlphaFoldDB" id="A0A3S9P8Q3"/>
<feature type="domain" description="Metallo-beta-lactamase" evidence="1">
    <location>
        <begin position="61"/>
        <end position="257"/>
    </location>
</feature>
<dbReference type="PANTHER" id="PTHR15032:SF4">
    <property type="entry name" value="N-ACYL-PHOSPHATIDYLETHANOLAMINE-HYDROLYZING PHOSPHOLIPASE D"/>
    <property type="match status" value="1"/>
</dbReference>
<dbReference type="Gene3D" id="3.60.15.10">
    <property type="entry name" value="Ribonuclease Z/Hydroxyacylglutathione hydrolase-like"/>
    <property type="match status" value="1"/>
</dbReference>
<dbReference type="SUPFAM" id="SSF56281">
    <property type="entry name" value="Metallo-hydrolase/oxidoreductase"/>
    <property type="match status" value="1"/>
</dbReference>
<dbReference type="GO" id="GO:0070290">
    <property type="term" value="F:N-acylphosphatidylethanolamine-specific phospholipase D activity"/>
    <property type="evidence" value="ECO:0007669"/>
    <property type="project" value="InterPro"/>
</dbReference>
<dbReference type="PANTHER" id="PTHR15032">
    <property type="entry name" value="N-ACYL-PHOSPHATIDYLETHANOLAMINE-HYDROLYZING PHOSPHOLIPASE D"/>
    <property type="match status" value="1"/>
</dbReference>
<dbReference type="InterPro" id="IPR024884">
    <property type="entry name" value="NAPE-PLD"/>
</dbReference>
<dbReference type="InterPro" id="IPR001279">
    <property type="entry name" value="Metallo-B-lactamas"/>
</dbReference>
<protein>
    <submittedName>
        <fullName evidence="2">MBL fold metallo-hydrolase</fullName>
    </submittedName>
</protein>
<gene>
    <name evidence="2" type="ORF">EI427_10990</name>
</gene>
<evidence type="ECO:0000313" key="3">
    <source>
        <dbReference type="Proteomes" id="UP000267268"/>
    </source>
</evidence>
<dbReference type="GO" id="GO:0008270">
    <property type="term" value="F:zinc ion binding"/>
    <property type="evidence" value="ECO:0007669"/>
    <property type="project" value="InterPro"/>
</dbReference>
<accession>A0A3S9P8Q3</accession>
<name>A0A3S9P8Q3_9BACT</name>
<proteinExistence type="predicted"/>
<evidence type="ECO:0000313" key="2">
    <source>
        <dbReference type="EMBL" id="AZQ64576.1"/>
    </source>
</evidence>
<dbReference type="InterPro" id="IPR036866">
    <property type="entry name" value="RibonucZ/Hydroxyglut_hydro"/>
</dbReference>
<dbReference type="OrthoDB" id="9805728at2"/>
<dbReference type="KEGG" id="fll:EI427_10990"/>
<dbReference type="Proteomes" id="UP000267268">
    <property type="component" value="Chromosome 1"/>
</dbReference>
<sequence>MSLSSLWETIQAYADGIENSRPSEDIVPNKITEKALLANDSLTRITWFGHSAFLLEIDTKKILVDPMLGQVAAPHPMLGENRYSKELPIAIDQLPTIDAIIISHDHYDHLDYKSIEKLKHKVEEYYVPLGVGAHFRAWGIPSEKIHEMNWWQEANFKELTIVLTPSRHFSGRGITDRNKTMWGSWVIEGKHQKVFFSGDGGYANHFKEIGEKYGPFDIALMECGQYNKNWAQIHMMPEESAQAAVDVNAKVMMPVHWGAFTLSLHSWTDPVERVTIKAKELNMPLTTPEIGEVFIVGDGNVYPTSKWWENY</sequence>